<evidence type="ECO:0000313" key="1">
    <source>
        <dbReference type="EMBL" id="TYI61930.1"/>
    </source>
</evidence>
<dbReference type="Proteomes" id="UP000323597">
    <property type="component" value="Chromosome D10"/>
</dbReference>
<dbReference type="EMBL" id="CM017658">
    <property type="protein sequence ID" value="TYI61930.1"/>
    <property type="molecule type" value="Genomic_DNA"/>
</dbReference>
<reference evidence="1 2" key="1">
    <citation type="submission" date="2019-07" db="EMBL/GenBank/DDBJ databases">
        <title>WGS assembly of Gossypium mustelinum.</title>
        <authorList>
            <person name="Chen Z.J."/>
            <person name="Sreedasyam A."/>
            <person name="Ando A."/>
            <person name="Song Q."/>
            <person name="De L."/>
            <person name="Hulse-Kemp A."/>
            <person name="Ding M."/>
            <person name="Ye W."/>
            <person name="Kirkbride R."/>
            <person name="Jenkins J."/>
            <person name="Plott C."/>
            <person name="Lovell J."/>
            <person name="Lin Y.-M."/>
            <person name="Vaughn R."/>
            <person name="Liu B."/>
            <person name="Li W."/>
            <person name="Simpson S."/>
            <person name="Scheffler B."/>
            <person name="Saski C."/>
            <person name="Grover C."/>
            <person name="Hu G."/>
            <person name="Conover J."/>
            <person name="Carlson J."/>
            <person name="Shu S."/>
            <person name="Boston L."/>
            <person name="Williams M."/>
            <person name="Peterson D."/>
            <person name="Mcgee K."/>
            <person name="Jones D."/>
            <person name="Wendel J."/>
            <person name="Stelly D."/>
            <person name="Grimwood J."/>
            <person name="Schmutz J."/>
        </authorList>
    </citation>
    <scope>NUCLEOTIDE SEQUENCE [LARGE SCALE GENOMIC DNA]</scope>
    <source>
        <strain evidence="1">1408120.09</strain>
    </source>
</reference>
<name>A0A5D2TA91_GOSMU</name>
<accession>A0A5D2TA91</accession>
<gene>
    <name evidence="1" type="ORF">E1A91_D10G207600v1</name>
</gene>
<protein>
    <submittedName>
        <fullName evidence="1">Uncharacterized protein</fullName>
    </submittedName>
</protein>
<organism evidence="1 2">
    <name type="scientific">Gossypium mustelinum</name>
    <name type="common">Cotton</name>
    <name type="synonym">Gossypium caicoense</name>
    <dbReference type="NCBI Taxonomy" id="34275"/>
    <lineage>
        <taxon>Eukaryota</taxon>
        <taxon>Viridiplantae</taxon>
        <taxon>Streptophyta</taxon>
        <taxon>Embryophyta</taxon>
        <taxon>Tracheophyta</taxon>
        <taxon>Spermatophyta</taxon>
        <taxon>Magnoliopsida</taxon>
        <taxon>eudicotyledons</taxon>
        <taxon>Gunneridae</taxon>
        <taxon>Pentapetalae</taxon>
        <taxon>rosids</taxon>
        <taxon>malvids</taxon>
        <taxon>Malvales</taxon>
        <taxon>Malvaceae</taxon>
        <taxon>Malvoideae</taxon>
        <taxon>Gossypium</taxon>
    </lineage>
</organism>
<keyword evidence="2" id="KW-1185">Reference proteome</keyword>
<sequence length="49" mass="5831">MESYFASYSLNEQQHWRISFLLKKHATEVYWLKIIGASCTHQLKGRESN</sequence>
<evidence type="ECO:0000313" key="2">
    <source>
        <dbReference type="Proteomes" id="UP000323597"/>
    </source>
</evidence>
<proteinExistence type="predicted"/>
<dbReference type="AlphaFoldDB" id="A0A5D2TA91"/>